<dbReference type="InterPro" id="IPR000073">
    <property type="entry name" value="AB_hydrolase_1"/>
</dbReference>
<evidence type="ECO:0000256" key="1">
    <source>
        <dbReference type="ARBA" id="ARBA00022801"/>
    </source>
</evidence>
<dbReference type="GO" id="GO:0016020">
    <property type="term" value="C:membrane"/>
    <property type="evidence" value="ECO:0007669"/>
    <property type="project" value="TreeGrafter"/>
</dbReference>
<keyword evidence="5" id="KW-1185">Reference proteome</keyword>
<dbReference type="Gene3D" id="3.40.50.1820">
    <property type="entry name" value="alpha/beta hydrolase"/>
    <property type="match status" value="1"/>
</dbReference>
<feature type="domain" description="AB hydrolase-1" evidence="3">
    <location>
        <begin position="66"/>
        <end position="321"/>
    </location>
</feature>
<keyword evidence="1 4" id="KW-0378">Hydrolase</keyword>
<feature type="signal peptide" evidence="2">
    <location>
        <begin position="1"/>
        <end position="25"/>
    </location>
</feature>
<evidence type="ECO:0000313" key="4">
    <source>
        <dbReference type="EMBL" id="MCS7478437.1"/>
    </source>
</evidence>
<sequence>MRSLLFRRLCATALLAAGTGLVAPAAPASSATTTCEEVRVPVTVAGTAQTMYGKLCAPQGATAVQVLIPGGTYNGSYWDIAYTPETRSYRQSMNNAGYATLAVDRLGTGRSSKPLSALVTASAQASAVHQVIQTLRPRFAKVFVGGHSIGSAMAMIEAGTYQDVDGVIVTGMTHRMNLITVLPVLANMIPAPLDLKFLGSTLDLGYLTTAPGTRYRAFHNPGQNVAGAMAYDESTKDVFAATEAVDTILLTNVVIPFTQRITVPVLLVVGDGDTHFCGQPLGSDCSSAAALRASEAPFFSTSARLETYVLPGYGHSINYAPNAPTYHQVVKDWARTVG</sequence>
<dbReference type="PANTHER" id="PTHR43798:SF31">
    <property type="entry name" value="AB HYDROLASE SUPERFAMILY PROTEIN YCLE"/>
    <property type="match status" value="1"/>
</dbReference>
<gene>
    <name evidence="4" type="ORF">NZH93_16380</name>
</gene>
<accession>A0A9X2VKX8</accession>
<name>A0A9X2VKX8_9PSEU</name>
<feature type="chain" id="PRO_5040731528" evidence="2">
    <location>
        <begin position="26"/>
        <end position="338"/>
    </location>
</feature>
<dbReference type="SUPFAM" id="SSF53474">
    <property type="entry name" value="alpha/beta-Hydrolases"/>
    <property type="match status" value="1"/>
</dbReference>
<proteinExistence type="predicted"/>
<protein>
    <submittedName>
        <fullName evidence="4">Alpha/beta hydrolase</fullName>
    </submittedName>
</protein>
<dbReference type="AlphaFoldDB" id="A0A9X2VKX8"/>
<dbReference type="GO" id="GO:0016787">
    <property type="term" value="F:hydrolase activity"/>
    <property type="evidence" value="ECO:0007669"/>
    <property type="project" value="UniProtKB-KW"/>
</dbReference>
<organism evidence="4 5">
    <name type="scientific">Umezawaea endophytica</name>
    <dbReference type="NCBI Taxonomy" id="1654476"/>
    <lineage>
        <taxon>Bacteria</taxon>
        <taxon>Bacillati</taxon>
        <taxon>Actinomycetota</taxon>
        <taxon>Actinomycetes</taxon>
        <taxon>Pseudonocardiales</taxon>
        <taxon>Pseudonocardiaceae</taxon>
        <taxon>Umezawaea</taxon>
    </lineage>
</organism>
<keyword evidence="2" id="KW-0732">Signal</keyword>
<dbReference type="InterPro" id="IPR050266">
    <property type="entry name" value="AB_hydrolase_sf"/>
</dbReference>
<evidence type="ECO:0000259" key="3">
    <source>
        <dbReference type="Pfam" id="PF12697"/>
    </source>
</evidence>
<dbReference type="RefSeq" id="WP_259623951.1">
    <property type="nucleotide sequence ID" value="NZ_JANYMP010000007.1"/>
</dbReference>
<dbReference type="Pfam" id="PF12697">
    <property type="entry name" value="Abhydrolase_6"/>
    <property type="match status" value="1"/>
</dbReference>
<dbReference type="PANTHER" id="PTHR43798">
    <property type="entry name" value="MONOACYLGLYCEROL LIPASE"/>
    <property type="match status" value="1"/>
</dbReference>
<evidence type="ECO:0000313" key="5">
    <source>
        <dbReference type="Proteomes" id="UP001141259"/>
    </source>
</evidence>
<dbReference type="Proteomes" id="UP001141259">
    <property type="component" value="Unassembled WGS sequence"/>
</dbReference>
<dbReference type="EMBL" id="JANYMP010000007">
    <property type="protein sequence ID" value="MCS7478437.1"/>
    <property type="molecule type" value="Genomic_DNA"/>
</dbReference>
<evidence type="ECO:0000256" key="2">
    <source>
        <dbReference type="SAM" id="SignalP"/>
    </source>
</evidence>
<dbReference type="InterPro" id="IPR029058">
    <property type="entry name" value="AB_hydrolase_fold"/>
</dbReference>
<reference evidence="4" key="1">
    <citation type="submission" date="2022-08" db="EMBL/GenBank/DDBJ databases">
        <authorList>
            <person name="Tistechok S."/>
            <person name="Samborskyy M."/>
            <person name="Roman I."/>
        </authorList>
    </citation>
    <scope>NUCLEOTIDE SEQUENCE</scope>
    <source>
        <strain evidence="4">DSM 103496</strain>
    </source>
</reference>
<comment type="caution">
    <text evidence="4">The sequence shown here is derived from an EMBL/GenBank/DDBJ whole genome shotgun (WGS) entry which is preliminary data.</text>
</comment>